<feature type="region of interest" description="Disordered" evidence="2">
    <location>
        <begin position="165"/>
        <end position="203"/>
    </location>
</feature>
<evidence type="ECO:0000313" key="3">
    <source>
        <dbReference type="EMBL" id="EAR91691.1"/>
    </source>
</evidence>
<keyword evidence="1" id="KW-0175">Coiled coil</keyword>
<dbReference type="eggNOG" id="ENOG502S9QQ">
    <property type="taxonomic scope" value="Eukaryota"/>
</dbReference>
<dbReference type="GeneID" id="7822704"/>
<dbReference type="AlphaFoldDB" id="Q232Y9"/>
<dbReference type="Proteomes" id="UP000009168">
    <property type="component" value="Unassembled WGS sequence"/>
</dbReference>
<dbReference type="EMBL" id="GG662770">
    <property type="protein sequence ID" value="EAR91691.1"/>
    <property type="molecule type" value="Genomic_DNA"/>
</dbReference>
<accession>Q232Y9</accession>
<dbReference type="PANTHER" id="PTHR36649">
    <property type="entry name" value="UBIQUITIN-LIKE DOMAIN-CONTAINING PROTEIN"/>
    <property type="match status" value="1"/>
</dbReference>
<dbReference type="HOGENOM" id="CLU_306014_0_0_1"/>
<feature type="region of interest" description="Disordered" evidence="2">
    <location>
        <begin position="267"/>
        <end position="305"/>
    </location>
</feature>
<feature type="compositionally biased region" description="Low complexity" evidence="2">
    <location>
        <begin position="275"/>
        <end position="299"/>
    </location>
</feature>
<reference evidence="4" key="1">
    <citation type="journal article" date="2006" name="PLoS Biol.">
        <title>Macronuclear genome sequence of the ciliate Tetrahymena thermophila, a model eukaryote.</title>
        <authorList>
            <person name="Eisen J.A."/>
            <person name="Coyne R.S."/>
            <person name="Wu M."/>
            <person name="Wu D."/>
            <person name="Thiagarajan M."/>
            <person name="Wortman J.R."/>
            <person name="Badger J.H."/>
            <person name="Ren Q."/>
            <person name="Amedeo P."/>
            <person name="Jones K.M."/>
            <person name="Tallon L.J."/>
            <person name="Delcher A.L."/>
            <person name="Salzberg S.L."/>
            <person name="Silva J.C."/>
            <person name="Haas B.J."/>
            <person name="Majoros W.H."/>
            <person name="Farzad M."/>
            <person name="Carlton J.M."/>
            <person name="Smith R.K. Jr."/>
            <person name="Garg J."/>
            <person name="Pearlman R.E."/>
            <person name="Karrer K.M."/>
            <person name="Sun L."/>
            <person name="Manning G."/>
            <person name="Elde N.C."/>
            <person name="Turkewitz A.P."/>
            <person name="Asai D.J."/>
            <person name="Wilkes D.E."/>
            <person name="Wang Y."/>
            <person name="Cai H."/>
            <person name="Collins K."/>
            <person name="Stewart B.A."/>
            <person name="Lee S.R."/>
            <person name="Wilamowska K."/>
            <person name="Weinberg Z."/>
            <person name="Ruzzo W.L."/>
            <person name="Wloga D."/>
            <person name="Gaertig J."/>
            <person name="Frankel J."/>
            <person name="Tsao C.-C."/>
            <person name="Gorovsky M.A."/>
            <person name="Keeling P.J."/>
            <person name="Waller R.F."/>
            <person name="Patron N.J."/>
            <person name="Cherry J.M."/>
            <person name="Stover N.A."/>
            <person name="Krieger C.J."/>
            <person name="del Toro C."/>
            <person name="Ryder H.F."/>
            <person name="Williamson S.C."/>
            <person name="Barbeau R.A."/>
            <person name="Hamilton E.P."/>
            <person name="Orias E."/>
        </authorList>
    </citation>
    <scope>NUCLEOTIDE SEQUENCE [LARGE SCALE GENOMIC DNA]</scope>
    <source>
        <strain evidence="4">SB210</strain>
    </source>
</reference>
<dbReference type="KEGG" id="tet:TTHERM_00394640"/>
<evidence type="ECO:0008006" key="5">
    <source>
        <dbReference type="Google" id="ProtNLM"/>
    </source>
</evidence>
<evidence type="ECO:0000256" key="1">
    <source>
        <dbReference type="SAM" id="Coils"/>
    </source>
</evidence>
<gene>
    <name evidence="3" type="ORF">TTHERM_00394640</name>
</gene>
<proteinExistence type="predicted"/>
<feature type="coiled-coil region" evidence="1">
    <location>
        <begin position="377"/>
        <end position="541"/>
    </location>
</feature>
<evidence type="ECO:0000256" key="2">
    <source>
        <dbReference type="SAM" id="MobiDB-lite"/>
    </source>
</evidence>
<protein>
    <recommendedName>
        <fullName evidence="5">PARP catalytic domain-containing protein</fullName>
    </recommendedName>
</protein>
<organism evidence="3 4">
    <name type="scientific">Tetrahymena thermophila (strain SB210)</name>
    <dbReference type="NCBI Taxonomy" id="312017"/>
    <lineage>
        <taxon>Eukaryota</taxon>
        <taxon>Sar</taxon>
        <taxon>Alveolata</taxon>
        <taxon>Ciliophora</taxon>
        <taxon>Intramacronucleata</taxon>
        <taxon>Oligohymenophorea</taxon>
        <taxon>Hymenostomatida</taxon>
        <taxon>Tetrahymenina</taxon>
        <taxon>Tetrahymenidae</taxon>
        <taxon>Tetrahymena</taxon>
    </lineage>
</organism>
<dbReference type="RefSeq" id="XP_001011936.1">
    <property type="nucleotide sequence ID" value="XM_001011936.2"/>
</dbReference>
<feature type="compositionally biased region" description="Polar residues" evidence="2">
    <location>
        <begin position="193"/>
        <end position="203"/>
    </location>
</feature>
<keyword evidence="4" id="KW-1185">Reference proteome</keyword>
<dbReference type="InParanoid" id="Q232Y9"/>
<dbReference type="PANTHER" id="PTHR36649:SF28">
    <property type="entry name" value="UBIQUITIN-LIKE DOMAIN-CONTAINING PROTEIN"/>
    <property type="match status" value="1"/>
</dbReference>
<evidence type="ECO:0000313" key="4">
    <source>
        <dbReference type="Proteomes" id="UP000009168"/>
    </source>
</evidence>
<name>Q232Y9_TETTS</name>
<sequence length="969" mass="114132">MMQNLSFGCSKKENQQNLNNKNKNIFYQNNSNFIVSSHISQSAKITDKKNLWKSLLNDMVKYYVDKNTKIQLQEETKTEKVNSEQKELKNLGNSSACRKAYYERSLSVQSIRKRISSQKTYDIPVNINESQVKDRYSSNQILEENDSCKENTKCSNENLQPKFLIKHQPKCPSQSLDKQKKDSNDSNKPQIWHSENNESNSMQYPKVAAPFQKNTNLNLRQRNSLNTIRKLTQYSQTNLKDEDLKNERFTKKRSLINKCFIGENKNKNLEEEQQTENLQEEQSTNNSNEQENTLNLSNQKSDEIELPNRIDQSQVEQMKIQLELYKKFTPYFERSKIIYHFEQSLSYIYQFSENEQNYIEALQKQRLRNNLNIEKICQNHQQEVIQFEQKIESQNKEINKLLEYQNLYNQSLLKIQNQQEKISKQESTIQAYQLQIQESEKSFEQQNSLNKELIQQNEQKFQEQQNTLLTQINDQNIQIDQLNKDLSQYQSLYQESSNNNEQLKSNILEKEKKIKEQIEQNAQLERDLENIKQQLTQNQQETVKKLFQELTVDQNQAQNIDQQVQQVLVQLNPKTEINTNMVQFTKAHQIINQNQPSEQEKFNLKQKNDQIVQQFYQNLQNIQNPKQESMQCLLALQNMYKQDGVQTFITDQQIQNLEKDQNYLIQQSYLQIGFHNQAAYFSLQIDKNSSLYENLMSIKTKQHLDEFLSKFKEMIGKMINSQTPQQDITIVSISFDQQPQIDFKIASQSLTRQEIKKKLTFQDLGLSLSEKSLLESAKLTVDMFNPQFNMEWGDNYKGRKEVRGQLQIYNQKEPVDHNYHFPVGYKGFALNIDRYGQDKLWISQNADSKTWIVLFHGTKEKAIEGIMKDNLAPGMNNAYGGYICRITNTKIKEGKNANVYLTDDLTVAEKYATATSTHNGKQFHIIFQCRVNPKGVKSPVHQTNYYTVEDNFNIRPYRILLKEYQQKSA</sequence>
<dbReference type="OrthoDB" id="428577at2759"/>